<keyword evidence="7 8" id="KW-0472">Membrane</keyword>
<dbReference type="PANTHER" id="PTHR42718">
    <property type="entry name" value="MAJOR FACILITATOR SUPERFAMILY MULTIDRUG TRANSPORTER MFSC"/>
    <property type="match status" value="1"/>
</dbReference>
<evidence type="ECO:0000256" key="7">
    <source>
        <dbReference type="ARBA" id="ARBA00023136"/>
    </source>
</evidence>
<name>A0A4Q7M2D7_9MICO</name>
<comment type="subcellular location">
    <subcellularLocation>
        <location evidence="1">Cell membrane</location>
        <topology evidence="1">Multi-pass membrane protein</topology>
    </subcellularLocation>
</comment>
<dbReference type="NCBIfam" id="TIGR00711">
    <property type="entry name" value="efflux_EmrB"/>
    <property type="match status" value="1"/>
</dbReference>
<evidence type="ECO:0000256" key="5">
    <source>
        <dbReference type="ARBA" id="ARBA00022692"/>
    </source>
</evidence>
<evidence type="ECO:0000256" key="8">
    <source>
        <dbReference type="SAM" id="Phobius"/>
    </source>
</evidence>
<dbReference type="RefSeq" id="WP_130412934.1">
    <property type="nucleotide sequence ID" value="NZ_SGWX01000001.1"/>
</dbReference>
<dbReference type="Gene3D" id="1.20.1720.10">
    <property type="entry name" value="Multidrug resistance protein D"/>
    <property type="match status" value="1"/>
</dbReference>
<comment type="caution">
    <text evidence="10">The sequence shown here is derived from an EMBL/GenBank/DDBJ whole genome shotgun (WGS) entry which is preliminary data.</text>
</comment>
<dbReference type="Proteomes" id="UP000293852">
    <property type="component" value="Unassembled WGS sequence"/>
</dbReference>
<dbReference type="PANTHER" id="PTHR42718:SF9">
    <property type="entry name" value="MAJOR FACILITATOR SUPERFAMILY MULTIDRUG TRANSPORTER MFSC"/>
    <property type="match status" value="1"/>
</dbReference>
<feature type="transmembrane region" description="Helical" evidence="8">
    <location>
        <begin position="413"/>
        <end position="430"/>
    </location>
</feature>
<dbReference type="SUPFAM" id="SSF103473">
    <property type="entry name" value="MFS general substrate transporter"/>
    <property type="match status" value="1"/>
</dbReference>
<comment type="similarity">
    <text evidence="2">Belongs to the major facilitator superfamily. EmrB family.</text>
</comment>
<evidence type="ECO:0000256" key="2">
    <source>
        <dbReference type="ARBA" id="ARBA00008537"/>
    </source>
</evidence>
<dbReference type="AlphaFoldDB" id="A0A4Q7M2D7"/>
<feature type="transmembrane region" description="Helical" evidence="8">
    <location>
        <begin position="63"/>
        <end position="86"/>
    </location>
</feature>
<feature type="domain" description="Major facilitator superfamily (MFS) profile" evidence="9">
    <location>
        <begin position="27"/>
        <end position="474"/>
    </location>
</feature>
<feature type="transmembrane region" description="Helical" evidence="8">
    <location>
        <begin position="370"/>
        <end position="392"/>
    </location>
</feature>
<keyword evidence="4" id="KW-1003">Cell membrane</keyword>
<evidence type="ECO:0000313" key="10">
    <source>
        <dbReference type="EMBL" id="RZS60762.1"/>
    </source>
</evidence>
<dbReference type="EMBL" id="SGWX01000001">
    <property type="protein sequence ID" value="RZS60762.1"/>
    <property type="molecule type" value="Genomic_DNA"/>
</dbReference>
<evidence type="ECO:0000256" key="6">
    <source>
        <dbReference type="ARBA" id="ARBA00022989"/>
    </source>
</evidence>
<dbReference type="Pfam" id="PF07690">
    <property type="entry name" value="MFS_1"/>
    <property type="match status" value="1"/>
</dbReference>
<accession>A0A4Q7M2D7</accession>
<feature type="transmembrane region" description="Helical" evidence="8">
    <location>
        <begin position="180"/>
        <end position="201"/>
    </location>
</feature>
<evidence type="ECO:0000256" key="4">
    <source>
        <dbReference type="ARBA" id="ARBA00022475"/>
    </source>
</evidence>
<feature type="transmembrane region" description="Helical" evidence="8">
    <location>
        <begin position="93"/>
        <end position="112"/>
    </location>
</feature>
<evidence type="ECO:0000259" key="9">
    <source>
        <dbReference type="PROSITE" id="PS50850"/>
    </source>
</evidence>
<feature type="transmembrane region" description="Helical" evidence="8">
    <location>
        <begin position="245"/>
        <end position="263"/>
    </location>
</feature>
<dbReference type="InterPro" id="IPR011701">
    <property type="entry name" value="MFS"/>
</dbReference>
<keyword evidence="5 8" id="KW-0812">Transmembrane</keyword>
<feature type="transmembrane region" description="Helical" evidence="8">
    <location>
        <begin position="346"/>
        <end position="364"/>
    </location>
</feature>
<proteinExistence type="inferred from homology"/>
<feature type="transmembrane region" description="Helical" evidence="8">
    <location>
        <begin position="313"/>
        <end position="334"/>
    </location>
</feature>
<keyword evidence="3" id="KW-0813">Transport</keyword>
<dbReference type="GO" id="GO:0022857">
    <property type="term" value="F:transmembrane transporter activity"/>
    <property type="evidence" value="ECO:0007669"/>
    <property type="project" value="InterPro"/>
</dbReference>
<feature type="transmembrane region" description="Helical" evidence="8">
    <location>
        <begin position="146"/>
        <end position="168"/>
    </location>
</feature>
<organism evidence="10 11">
    <name type="scientific">Xylanimonas ulmi</name>
    <dbReference type="NCBI Taxonomy" id="228973"/>
    <lineage>
        <taxon>Bacteria</taxon>
        <taxon>Bacillati</taxon>
        <taxon>Actinomycetota</taxon>
        <taxon>Actinomycetes</taxon>
        <taxon>Micrococcales</taxon>
        <taxon>Promicromonosporaceae</taxon>
        <taxon>Xylanimonas</taxon>
    </lineage>
</organism>
<dbReference type="InterPro" id="IPR036259">
    <property type="entry name" value="MFS_trans_sf"/>
</dbReference>
<keyword evidence="11" id="KW-1185">Reference proteome</keyword>
<dbReference type="InterPro" id="IPR020846">
    <property type="entry name" value="MFS_dom"/>
</dbReference>
<feature type="transmembrane region" description="Helical" evidence="8">
    <location>
        <begin position="213"/>
        <end position="233"/>
    </location>
</feature>
<feature type="transmembrane region" description="Helical" evidence="8">
    <location>
        <begin position="450"/>
        <end position="471"/>
    </location>
</feature>
<evidence type="ECO:0000256" key="3">
    <source>
        <dbReference type="ARBA" id="ARBA00022448"/>
    </source>
</evidence>
<dbReference type="InterPro" id="IPR004638">
    <property type="entry name" value="EmrB-like"/>
</dbReference>
<protein>
    <submittedName>
        <fullName evidence="10">EmrB/QacA subfamily drug resistance transporter</fullName>
    </submittedName>
</protein>
<dbReference type="OrthoDB" id="7375466at2"/>
<keyword evidence="6 8" id="KW-1133">Transmembrane helix</keyword>
<dbReference type="Gene3D" id="1.20.1250.20">
    <property type="entry name" value="MFS general substrate transporter like domains"/>
    <property type="match status" value="1"/>
</dbReference>
<sequence>MSAETTTSPPSAPDAGREPFSPALRKVIAVTTLGAFMVFLDSTVVNVALQTLTKEWDTSLSTIQWLVTAYLLAMTAVIPISGWFGARWGAKRVFIAAIAVFTLASLACALATSVEQLIAFRALQGIGGIAVPVSQAILVRAAGPRLMARVVSVSGIPVIMAPVIGPTLGGLLLQHVGWESIFLVNIPIGMITVLLAVRLLPGDTITHPGKLDVPGLVTIVAASVGLTFGLSEIGNSGHATSAKVLVPLVSGALLLASFIVVSLRRAKPLLDLRLFKDQTYSAASLTNFFMGALSLGAVILMPLYFQTVRGEDAVATGLLLIPQGVGIAVALLRVARFVDKFGSGPVALVGGLISIVGTVPFVLIGDTTSYWWIGVAMVVRGFGIGTCAVPAVTAAFRAVSPMKIPDATVQLNVGQRIGGSLAAAILAVVLQRQLQSAHLPADQANGFGVAFWWTLGIGAAAALPAVLLAVVERRTAAAAAPAAPAGSLKEARQA</sequence>
<dbReference type="CDD" id="cd17503">
    <property type="entry name" value="MFS_LmrB_MDR_like"/>
    <property type="match status" value="1"/>
</dbReference>
<gene>
    <name evidence="10" type="ORF">EV386_1042</name>
</gene>
<reference evidence="10 11" key="1">
    <citation type="submission" date="2019-02" db="EMBL/GenBank/DDBJ databases">
        <title>Sequencing the genomes of 1000 actinobacteria strains.</title>
        <authorList>
            <person name="Klenk H.-P."/>
        </authorList>
    </citation>
    <scope>NUCLEOTIDE SEQUENCE [LARGE SCALE GENOMIC DNA]</scope>
    <source>
        <strain evidence="10 11">DSM 16932</strain>
    </source>
</reference>
<evidence type="ECO:0000313" key="11">
    <source>
        <dbReference type="Proteomes" id="UP000293852"/>
    </source>
</evidence>
<dbReference type="PROSITE" id="PS50850">
    <property type="entry name" value="MFS"/>
    <property type="match status" value="1"/>
</dbReference>
<dbReference type="GO" id="GO:0005886">
    <property type="term" value="C:plasma membrane"/>
    <property type="evidence" value="ECO:0007669"/>
    <property type="project" value="UniProtKB-SubCell"/>
</dbReference>
<evidence type="ECO:0000256" key="1">
    <source>
        <dbReference type="ARBA" id="ARBA00004651"/>
    </source>
</evidence>
<feature type="transmembrane region" description="Helical" evidence="8">
    <location>
        <begin position="284"/>
        <end position="307"/>
    </location>
</feature>
<feature type="transmembrane region" description="Helical" evidence="8">
    <location>
        <begin position="118"/>
        <end position="139"/>
    </location>
</feature>
<feature type="transmembrane region" description="Helical" evidence="8">
    <location>
        <begin position="27"/>
        <end position="51"/>
    </location>
</feature>